<evidence type="ECO:0000313" key="4">
    <source>
        <dbReference type="EMBL" id="KAG2496513.1"/>
    </source>
</evidence>
<dbReference type="GO" id="GO:0008237">
    <property type="term" value="F:metallopeptidase activity"/>
    <property type="evidence" value="ECO:0007669"/>
    <property type="project" value="InterPro"/>
</dbReference>
<dbReference type="EMBL" id="JAEHOE010000018">
    <property type="protein sequence ID" value="KAG2496513.1"/>
    <property type="molecule type" value="Genomic_DNA"/>
</dbReference>
<sequence length="1038" mass="110077">MAQREVQNPLVEVQPESPGTAVVDTGKPQKKSNKTCIIVTVVVLLVCIGVGVGVGVGVSQSSKDDDNSSSSPAAPPPPGPAATDSSKVVNLTQVKNKLLAYVPVDMQGAPTDELVGYYTAQVARIAPVSTVLATLLPTFGIANQSFIQPQAIQMYVEQWMQSNKVDDSSLAATLDTLAQMAQGVTDYQAKLLDIVQGLGGTSALVRAEVDRALAALNNATGSTGSTGSSGRRMLGATGVEGAEGEEGGGEQVEVEVEPLHRRILQTDVQAAILSGARTALASEAARPYVDALRRLGYDPEGLPQLLSSLYTIATRLVSASAQLKELVERLDTHFGTDLFPSLPVFNPLLGVNTSLVIDVVPFDKPTRTASALGGSPPGGSTARRRRRLQQSSDPLRTALERKSLPRNFTAAAASPSNRVLVPLVFHVLTYSSGSGYGPSGWDRAADYVSRLVWVANNMAFRSGFQFFINEIRSDPTRYPYLLKPDRSSWMACSTKGNYFYLACAEVLQGASDHPRSINIFVSGDRADASYAGYGWVPSSATDITRGHVALTWSVLDTAQWNSQASGAMEYGGKVLWHELMHHLGSYHTFGKSNAGSACTDSGAGSDDVADTPVIAGASYNQVWSRSAYDYCLRVFRNTRGSDWNNVVQYWRNQLGIPPEDQAPAHSFDSCPSQPGMDELGNYISYTHDVCIPALGHITAGQAEALHRTASTSQKALYNWGQYFARVAPDTFAAPPPPPSPPPPPVSSPPPPSPPPPPPPLSRCLQTRGGCRCRTSWTYAGKTLTGCGNPDGDAVGLWCPIEQDGNCPSAVNGYWDYCPPDTSLERCQQEFPVPPSPPPARPPPPTVKCGAGWYTLSGATCSREPWAFVRAGVDGQEEESRGFLGCANPDNDPQGSWCRLQAGYATIEGRNWDYCGPSCEQAGLNNTGSPLPAPPPPAPPGTGVQQAGTNDCPASQGLPAGCSCRPTWGAVMRLNATAGRRYVGARACTYMPELAGQVPTGAGVCEVVGCSQEQPAGRVMVCSTACTTLSRSDGTDVDL</sequence>
<evidence type="ECO:0000256" key="3">
    <source>
        <dbReference type="SAM" id="Phobius"/>
    </source>
</evidence>
<keyword evidence="3" id="KW-1133">Transmembrane helix</keyword>
<feature type="region of interest" description="Disordered" evidence="2">
    <location>
        <begin position="925"/>
        <end position="947"/>
    </location>
</feature>
<gene>
    <name evidence="4" type="ORF">HYH03_005337</name>
</gene>
<evidence type="ECO:0000256" key="1">
    <source>
        <dbReference type="ARBA" id="ARBA00008721"/>
    </source>
</evidence>
<comment type="caution">
    <text evidence="4">The sequence shown here is derived from an EMBL/GenBank/DDBJ whole genome shotgun (WGS) entry which is preliminary data.</text>
</comment>
<dbReference type="PANTHER" id="PTHR47466:SF1">
    <property type="entry name" value="METALLOPROTEASE MEP1 (AFU_ORTHOLOGUE AFUA_1G07730)-RELATED"/>
    <property type="match status" value="1"/>
</dbReference>
<feature type="region of interest" description="Disordered" evidence="2">
    <location>
        <begin position="368"/>
        <end position="394"/>
    </location>
</feature>
<evidence type="ECO:0008006" key="6">
    <source>
        <dbReference type="Google" id="ProtNLM"/>
    </source>
</evidence>
<reference evidence="4" key="1">
    <citation type="journal article" date="2020" name="bioRxiv">
        <title>Comparative genomics of Chlamydomonas.</title>
        <authorList>
            <person name="Craig R.J."/>
            <person name="Hasan A.R."/>
            <person name="Ness R.W."/>
            <person name="Keightley P.D."/>
        </authorList>
    </citation>
    <scope>NUCLEOTIDE SEQUENCE</scope>
    <source>
        <strain evidence="4">CCAP 11/70</strain>
    </source>
</reference>
<keyword evidence="3" id="KW-0472">Membrane</keyword>
<evidence type="ECO:0000313" key="5">
    <source>
        <dbReference type="Proteomes" id="UP000612055"/>
    </source>
</evidence>
<protein>
    <recommendedName>
        <fullName evidence="6">Peptidase M43 pregnancy-associated plasma-A domain-containing protein</fullName>
    </recommendedName>
</protein>
<organism evidence="4 5">
    <name type="scientific">Edaphochlamys debaryana</name>
    <dbReference type="NCBI Taxonomy" id="47281"/>
    <lineage>
        <taxon>Eukaryota</taxon>
        <taxon>Viridiplantae</taxon>
        <taxon>Chlorophyta</taxon>
        <taxon>core chlorophytes</taxon>
        <taxon>Chlorophyceae</taxon>
        <taxon>CS clade</taxon>
        <taxon>Chlamydomonadales</taxon>
        <taxon>Chlamydomonadales incertae sedis</taxon>
        <taxon>Edaphochlamys</taxon>
    </lineage>
</organism>
<name>A0A836C2B7_9CHLO</name>
<accession>A0A836C2B7</accession>
<evidence type="ECO:0000256" key="2">
    <source>
        <dbReference type="SAM" id="MobiDB-lite"/>
    </source>
</evidence>
<dbReference type="Gene3D" id="3.40.390.10">
    <property type="entry name" value="Collagenase (Catalytic Domain)"/>
    <property type="match status" value="1"/>
</dbReference>
<feature type="compositionally biased region" description="Pro residues" evidence="2">
    <location>
        <begin position="733"/>
        <end position="760"/>
    </location>
</feature>
<dbReference type="AlphaFoldDB" id="A0A836C2B7"/>
<dbReference type="PANTHER" id="PTHR47466">
    <property type="match status" value="1"/>
</dbReference>
<keyword evidence="3" id="KW-0812">Transmembrane</keyword>
<feature type="region of interest" description="Disordered" evidence="2">
    <location>
        <begin position="1"/>
        <end position="28"/>
    </location>
</feature>
<dbReference type="OrthoDB" id="527444at2759"/>
<dbReference type="Proteomes" id="UP000612055">
    <property type="component" value="Unassembled WGS sequence"/>
</dbReference>
<feature type="compositionally biased region" description="Pro residues" evidence="2">
    <location>
        <begin position="930"/>
        <end position="939"/>
    </location>
</feature>
<feature type="region of interest" description="Disordered" evidence="2">
    <location>
        <begin position="730"/>
        <end position="760"/>
    </location>
</feature>
<feature type="region of interest" description="Disordered" evidence="2">
    <location>
        <begin position="60"/>
        <end position="85"/>
    </location>
</feature>
<comment type="similarity">
    <text evidence="1">Belongs to the peptidase M43B family.</text>
</comment>
<dbReference type="SUPFAM" id="SSF55486">
    <property type="entry name" value="Metalloproteases ('zincins'), catalytic domain"/>
    <property type="match status" value="1"/>
</dbReference>
<feature type="transmembrane region" description="Helical" evidence="3">
    <location>
        <begin position="36"/>
        <end position="58"/>
    </location>
</feature>
<dbReference type="InterPro" id="IPR024079">
    <property type="entry name" value="MetalloPept_cat_dom_sf"/>
</dbReference>
<keyword evidence="5" id="KW-1185">Reference proteome</keyword>
<proteinExistence type="inferred from homology"/>